<comment type="subcellular location">
    <subcellularLocation>
        <location evidence="1">Bacterial microcompartment</location>
    </subcellularLocation>
</comment>
<protein>
    <submittedName>
        <fullName evidence="5">Microcompartments protein</fullName>
    </submittedName>
</protein>
<dbReference type="OrthoDB" id="9791973at2"/>
<gene>
    <name evidence="5" type="ordered locus">TherJR_0632</name>
</gene>
<dbReference type="Pfam" id="PF00936">
    <property type="entry name" value="BMC"/>
    <property type="match status" value="2"/>
</dbReference>
<sequence length="182" mass="18705">MKAAIGLLEMKSIARGITAADEMVKAADVKLLQAMPVCPGKFIALVAGDVGAVQSSIKAGMARAADQVIDTLILPNVHRSVFPALSGTNAIEKIRSLGIVETYSVASAITAADVAAKAASVDLLEVRLARGLGGKSFFLLSGEVSAVKSSINAAVQKLQEDGFYAGAEFIAAPHKDLLAALN</sequence>
<dbReference type="InterPro" id="IPR037233">
    <property type="entry name" value="CcmK-like_sf"/>
</dbReference>
<keyword evidence="6" id="KW-1185">Reference proteome</keyword>
<dbReference type="SMART" id="SM00877">
    <property type="entry name" value="BMC"/>
    <property type="match status" value="2"/>
</dbReference>
<dbReference type="InterPro" id="IPR011238">
    <property type="entry name" value="Micro_shell_prot_PduT"/>
</dbReference>
<dbReference type="SUPFAM" id="SSF143414">
    <property type="entry name" value="CcmK-like"/>
    <property type="match status" value="2"/>
</dbReference>
<dbReference type="CDD" id="cd07053">
    <property type="entry name" value="BMC_PduT_repeat1"/>
    <property type="match status" value="1"/>
</dbReference>
<evidence type="ECO:0000256" key="2">
    <source>
        <dbReference type="ARBA" id="ARBA00024446"/>
    </source>
</evidence>
<dbReference type="PROSITE" id="PS51930">
    <property type="entry name" value="BMC_2"/>
    <property type="match status" value="2"/>
</dbReference>
<dbReference type="Proteomes" id="UP000002377">
    <property type="component" value="Chromosome"/>
</dbReference>
<dbReference type="PANTHER" id="PTHR33941">
    <property type="entry name" value="PROPANEDIOL UTILIZATION PROTEIN PDUA"/>
    <property type="match status" value="1"/>
</dbReference>
<dbReference type="InterPro" id="IPR050575">
    <property type="entry name" value="BMC_shell"/>
</dbReference>
<reference evidence="5 6" key="1">
    <citation type="submission" date="2010-05" db="EMBL/GenBank/DDBJ databases">
        <title>Complete sequence of Thermincola sp. JR.</title>
        <authorList>
            <consortium name="US DOE Joint Genome Institute"/>
            <person name="Lucas S."/>
            <person name="Copeland A."/>
            <person name="Lapidus A."/>
            <person name="Cheng J.-F."/>
            <person name="Bruce D."/>
            <person name="Goodwin L."/>
            <person name="Pitluck S."/>
            <person name="Chertkov O."/>
            <person name="Detter J.C."/>
            <person name="Han C."/>
            <person name="Tapia R."/>
            <person name="Land M."/>
            <person name="Hauser L."/>
            <person name="Kyrpides N."/>
            <person name="Mikhailova N."/>
            <person name="Hazen T.C."/>
            <person name="Woyke T."/>
        </authorList>
    </citation>
    <scope>NUCLEOTIDE SEQUENCE [LARGE SCALE GENOMIC DNA]</scope>
    <source>
        <strain evidence="5 6">JR</strain>
    </source>
</reference>
<evidence type="ECO:0000313" key="5">
    <source>
        <dbReference type="EMBL" id="ADG81505.1"/>
    </source>
</evidence>
<accession>D5XBV7</accession>
<dbReference type="InterPro" id="IPR044872">
    <property type="entry name" value="CcmK/CsoS1_BMC"/>
</dbReference>
<comment type="similarity">
    <text evidence="3">Belongs to the bacterial microcompartments protein family.</text>
</comment>
<dbReference type="Gene3D" id="3.30.70.1710">
    <property type="match status" value="2"/>
</dbReference>
<keyword evidence="2" id="KW-1283">Bacterial microcompartment</keyword>
<organism evidence="5 6">
    <name type="scientific">Thermincola potens (strain JR)</name>
    <dbReference type="NCBI Taxonomy" id="635013"/>
    <lineage>
        <taxon>Bacteria</taxon>
        <taxon>Bacillati</taxon>
        <taxon>Bacillota</taxon>
        <taxon>Clostridia</taxon>
        <taxon>Eubacteriales</taxon>
        <taxon>Thermincolaceae</taxon>
        <taxon>Thermincola</taxon>
    </lineage>
</organism>
<dbReference type="AlphaFoldDB" id="D5XBV7"/>
<dbReference type="eggNOG" id="COG4577">
    <property type="taxonomic scope" value="Bacteria"/>
</dbReference>
<dbReference type="InterPro" id="IPR000249">
    <property type="entry name" value="BMC_dom"/>
</dbReference>
<dbReference type="CDD" id="cd07054">
    <property type="entry name" value="BMC_PduT_repeat2"/>
    <property type="match status" value="1"/>
</dbReference>
<evidence type="ECO:0000259" key="4">
    <source>
        <dbReference type="PROSITE" id="PS51930"/>
    </source>
</evidence>
<proteinExistence type="inferred from homology"/>
<dbReference type="PANTHER" id="PTHR33941:SF11">
    <property type="entry name" value="BACTERIAL MICROCOMPARTMENT SHELL PROTEIN PDUJ"/>
    <property type="match status" value="1"/>
</dbReference>
<name>D5XBV7_THEPJ</name>
<dbReference type="KEGG" id="tjr:TherJR_0632"/>
<dbReference type="STRING" id="635013.TherJR_0632"/>
<evidence type="ECO:0000313" key="6">
    <source>
        <dbReference type="Proteomes" id="UP000002377"/>
    </source>
</evidence>
<dbReference type="GO" id="GO:0031469">
    <property type="term" value="C:bacterial microcompartment"/>
    <property type="evidence" value="ECO:0007669"/>
    <property type="project" value="UniProtKB-SubCell"/>
</dbReference>
<evidence type="ECO:0000256" key="3">
    <source>
        <dbReference type="PROSITE-ProRule" id="PRU01278"/>
    </source>
</evidence>
<feature type="domain" description="BMC" evidence="4">
    <location>
        <begin position="96"/>
        <end position="182"/>
    </location>
</feature>
<dbReference type="PIRSF" id="PIRSF034834">
    <property type="entry name" value="PduT"/>
    <property type="match status" value="1"/>
</dbReference>
<dbReference type="EMBL" id="CP002028">
    <property type="protein sequence ID" value="ADG81505.1"/>
    <property type="molecule type" value="Genomic_DNA"/>
</dbReference>
<dbReference type="RefSeq" id="WP_013119526.1">
    <property type="nucleotide sequence ID" value="NC_014152.1"/>
</dbReference>
<evidence type="ECO:0000256" key="1">
    <source>
        <dbReference type="ARBA" id="ARBA00024322"/>
    </source>
</evidence>
<dbReference type="HOGENOM" id="CLU_115793_0_0_9"/>
<feature type="domain" description="BMC" evidence="4">
    <location>
        <begin position="4"/>
        <end position="86"/>
    </location>
</feature>